<keyword evidence="2" id="KW-1185">Reference proteome</keyword>
<dbReference type="SUPFAM" id="SSF53300">
    <property type="entry name" value="vWA-like"/>
    <property type="match status" value="1"/>
</dbReference>
<protein>
    <recommendedName>
        <fullName evidence="3">VWA domain-containing protein</fullName>
    </recommendedName>
</protein>
<comment type="caution">
    <text evidence="1">The sequence shown here is derived from an EMBL/GenBank/DDBJ whole genome shotgun (WGS) entry which is preliminary data.</text>
</comment>
<evidence type="ECO:0000313" key="1">
    <source>
        <dbReference type="EMBL" id="OSQ44866.1"/>
    </source>
</evidence>
<dbReference type="Proteomes" id="UP000193396">
    <property type="component" value="Unassembled WGS sequence"/>
</dbReference>
<evidence type="ECO:0008006" key="3">
    <source>
        <dbReference type="Google" id="ProtNLM"/>
    </source>
</evidence>
<dbReference type="InterPro" id="IPR036465">
    <property type="entry name" value="vWFA_dom_sf"/>
</dbReference>
<dbReference type="STRING" id="1293890.TALK_18290"/>
<gene>
    <name evidence="1" type="ORF">TALK_18290</name>
</gene>
<name>A0A1Y2L901_9PROT</name>
<reference evidence="1 2" key="1">
    <citation type="submission" date="2014-03" db="EMBL/GenBank/DDBJ databases">
        <title>The draft genome sequence of Thalassospira alkalitolerans JCM 18968.</title>
        <authorList>
            <person name="Lai Q."/>
            <person name="Shao Z."/>
        </authorList>
    </citation>
    <scope>NUCLEOTIDE SEQUENCE [LARGE SCALE GENOMIC DNA]</scope>
    <source>
        <strain evidence="1 2">JCM 18968</strain>
    </source>
</reference>
<organism evidence="1 2">
    <name type="scientific">Thalassospira alkalitolerans</name>
    <dbReference type="NCBI Taxonomy" id="1293890"/>
    <lineage>
        <taxon>Bacteria</taxon>
        <taxon>Pseudomonadati</taxon>
        <taxon>Pseudomonadota</taxon>
        <taxon>Alphaproteobacteria</taxon>
        <taxon>Rhodospirillales</taxon>
        <taxon>Thalassospiraceae</taxon>
        <taxon>Thalassospira</taxon>
    </lineage>
</organism>
<dbReference type="RefSeq" id="WP_245830032.1">
    <property type="nucleotide sequence ID" value="NZ_JFKB01000017.1"/>
</dbReference>
<sequence>MPKEKTASKNNITPEASSRADVAAFLTKANTLAKGAPASGPANGRLIFAMDATASRQPSWDNAAVLQAEMFDAVSGIGSTLDIQLVFFCGLSECKASGWCRDASRLRDYMTKVSCRAGHTQLGRVLTHVEGQARDKKINALIYVGDCFEEDLDNLAGVAGQLALKGVRAFMFQEGFDPKAETAFREIARITGGAFARFDANAADHLRALLGAVASFAVGGIAALDDYAGRNAAKDVKLLSAQLRKRS</sequence>
<accession>A0A1Y2L901</accession>
<dbReference type="EMBL" id="JFKB01000017">
    <property type="protein sequence ID" value="OSQ44866.1"/>
    <property type="molecule type" value="Genomic_DNA"/>
</dbReference>
<proteinExistence type="predicted"/>
<evidence type="ECO:0000313" key="2">
    <source>
        <dbReference type="Proteomes" id="UP000193396"/>
    </source>
</evidence>
<dbReference type="AlphaFoldDB" id="A0A1Y2L901"/>